<sequence>MQTTTTFVPRSPPPRSRLSFAPTAKVAKGVLPPKATGTSQDFARVSQARRVCHGFPGCPKEARDKGVRKTLKSTRETSLLQALPIKGTDDARNGREAGRRPGHRPAKKKMLQIRSVLVGRQKHSSLGCAAAVQAGKAKRGKKVAVEARQPDEGPS</sequence>
<evidence type="ECO:0000256" key="1">
    <source>
        <dbReference type="SAM" id="MobiDB-lite"/>
    </source>
</evidence>
<accession>A0A6A6PD42</accession>
<feature type="region of interest" description="Disordered" evidence="1">
    <location>
        <begin position="1"/>
        <end position="25"/>
    </location>
</feature>
<feature type="region of interest" description="Disordered" evidence="1">
    <location>
        <begin position="83"/>
        <end position="107"/>
    </location>
</feature>
<dbReference type="Proteomes" id="UP000799766">
    <property type="component" value="Unassembled WGS sequence"/>
</dbReference>
<evidence type="ECO:0000313" key="3">
    <source>
        <dbReference type="Proteomes" id="UP000799766"/>
    </source>
</evidence>
<dbReference type="EMBL" id="MU001670">
    <property type="protein sequence ID" value="KAF2461894.1"/>
    <property type="molecule type" value="Genomic_DNA"/>
</dbReference>
<keyword evidence="3" id="KW-1185">Reference proteome</keyword>
<dbReference type="AlphaFoldDB" id="A0A6A6PD42"/>
<proteinExistence type="predicted"/>
<protein>
    <submittedName>
        <fullName evidence="2">Uncharacterized protein</fullName>
    </submittedName>
</protein>
<name>A0A6A6PD42_9PEZI</name>
<evidence type="ECO:0000313" key="2">
    <source>
        <dbReference type="EMBL" id="KAF2461894.1"/>
    </source>
</evidence>
<reference evidence="2" key="1">
    <citation type="journal article" date="2020" name="Stud. Mycol.">
        <title>101 Dothideomycetes genomes: a test case for predicting lifestyles and emergence of pathogens.</title>
        <authorList>
            <person name="Haridas S."/>
            <person name="Albert R."/>
            <person name="Binder M."/>
            <person name="Bloem J."/>
            <person name="Labutti K."/>
            <person name="Salamov A."/>
            <person name="Andreopoulos B."/>
            <person name="Baker S."/>
            <person name="Barry K."/>
            <person name="Bills G."/>
            <person name="Bluhm B."/>
            <person name="Cannon C."/>
            <person name="Castanera R."/>
            <person name="Culley D."/>
            <person name="Daum C."/>
            <person name="Ezra D."/>
            <person name="Gonzalez J."/>
            <person name="Henrissat B."/>
            <person name="Kuo A."/>
            <person name="Liang C."/>
            <person name="Lipzen A."/>
            <person name="Lutzoni F."/>
            <person name="Magnuson J."/>
            <person name="Mondo S."/>
            <person name="Nolan M."/>
            <person name="Ohm R."/>
            <person name="Pangilinan J."/>
            <person name="Park H.-J."/>
            <person name="Ramirez L."/>
            <person name="Alfaro M."/>
            <person name="Sun H."/>
            <person name="Tritt A."/>
            <person name="Yoshinaga Y."/>
            <person name="Zwiers L.-H."/>
            <person name="Turgeon B."/>
            <person name="Goodwin S."/>
            <person name="Spatafora J."/>
            <person name="Crous P."/>
            <person name="Grigoriev I."/>
        </authorList>
    </citation>
    <scope>NUCLEOTIDE SEQUENCE</scope>
    <source>
        <strain evidence="2">ATCC 16933</strain>
    </source>
</reference>
<gene>
    <name evidence="2" type="ORF">BDY21DRAFT_329934</name>
</gene>
<feature type="compositionally biased region" description="Basic and acidic residues" evidence="1">
    <location>
        <begin position="87"/>
        <end position="99"/>
    </location>
</feature>
<organism evidence="2 3">
    <name type="scientific">Lineolata rhizophorae</name>
    <dbReference type="NCBI Taxonomy" id="578093"/>
    <lineage>
        <taxon>Eukaryota</taxon>
        <taxon>Fungi</taxon>
        <taxon>Dikarya</taxon>
        <taxon>Ascomycota</taxon>
        <taxon>Pezizomycotina</taxon>
        <taxon>Dothideomycetes</taxon>
        <taxon>Dothideomycetes incertae sedis</taxon>
        <taxon>Lineolatales</taxon>
        <taxon>Lineolataceae</taxon>
        <taxon>Lineolata</taxon>
    </lineage>
</organism>